<feature type="domain" description="Large ribosomal subunit protein uL30-like ferredoxin-like fold" evidence="6">
    <location>
        <begin position="53"/>
        <end position="102"/>
    </location>
</feature>
<dbReference type="Proteomes" id="UP000009136">
    <property type="component" value="Chromosome 7"/>
</dbReference>
<evidence type="ECO:0000256" key="4">
    <source>
        <dbReference type="ARBA" id="ARBA00035281"/>
    </source>
</evidence>
<dbReference type="AlphaFoldDB" id="A0A3Q1LWC9"/>
<dbReference type="GO" id="GO:0015934">
    <property type="term" value="C:large ribosomal subunit"/>
    <property type="evidence" value="ECO:0007669"/>
    <property type="project" value="InterPro"/>
</dbReference>
<dbReference type="GO" id="GO:0003735">
    <property type="term" value="F:structural constituent of ribosome"/>
    <property type="evidence" value="ECO:0007669"/>
    <property type="project" value="InterPro"/>
</dbReference>
<dbReference type="Bgee" id="ENSBTAG00000050222">
    <property type="expression patterns" value="Expressed in thymus and 18 other cell types or tissues"/>
</dbReference>
<reference evidence="7" key="2">
    <citation type="submission" date="2025-08" db="UniProtKB">
        <authorList>
            <consortium name="Ensembl"/>
        </authorList>
    </citation>
    <scope>IDENTIFICATION</scope>
    <source>
        <strain evidence="7">Hereford</strain>
    </source>
</reference>
<dbReference type="InterPro" id="IPR036919">
    <property type="entry name" value="Ribo_uL30_ferredoxin-like_sf"/>
</dbReference>
<evidence type="ECO:0000256" key="5">
    <source>
        <dbReference type="ARBA" id="ARBA00035356"/>
    </source>
</evidence>
<keyword evidence="2" id="KW-0689">Ribosomal protein</keyword>
<dbReference type="CDD" id="cd00355">
    <property type="entry name" value="Ribosomal_L30_like"/>
    <property type="match status" value="1"/>
</dbReference>
<keyword evidence="3" id="KW-0687">Ribonucleoprotein</keyword>
<dbReference type="Gene3D" id="3.30.1390.20">
    <property type="entry name" value="Ribosomal protein L30, ferredoxin-like fold domain"/>
    <property type="match status" value="1"/>
</dbReference>
<dbReference type="InterPro" id="IPR016082">
    <property type="entry name" value="Ribosomal_uL30_ferredoxin-like"/>
</dbReference>
<name>A0A3Q1LWC9_BOVIN</name>
<dbReference type="PANTHER" id="PTHR15892">
    <property type="entry name" value="MITOCHONDRIAL RIBOSOMAL PROTEIN L30"/>
    <property type="match status" value="1"/>
</dbReference>
<protein>
    <recommendedName>
        <fullName evidence="4">Large ribosomal subunit protein uL30m</fullName>
    </recommendedName>
    <alternativeName>
        <fullName evidence="5">39S ribosomal protein L30, mitochondrial</fullName>
    </alternativeName>
</protein>
<dbReference type="SUPFAM" id="SSF55129">
    <property type="entry name" value="Ribosomal protein L30p/L7e"/>
    <property type="match status" value="1"/>
</dbReference>
<organism evidence="7 8">
    <name type="scientific">Bos taurus</name>
    <name type="common">Bovine</name>
    <dbReference type="NCBI Taxonomy" id="9913"/>
    <lineage>
        <taxon>Eukaryota</taxon>
        <taxon>Metazoa</taxon>
        <taxon>Chordata</taxon>
        <taxon>Craniata</taxon>
        <taxon>Vertebrata</taxon>
        <taxon>Euteleostomi</taxon>
        <taxon>Mammalia</taxon>
        <taxon>Eutheria</taxon>
        <taxon>Laurasiatheria</taxon>
        <taxon>Artiodactyla</taxon>
        <taxon>Ruminantia</taxon>
        <taxon>Pecora</taxon>
        <taxon>Bovidae</taxon>
        <taxon>Bovinae</taxon>
        <taxon>Bos</taxon>
    </lineage>
</organism>
<dbReference type="GO" id="GO:0006412">
    <property type="term" value="P:translation"/>
    <property type="evidence" value="ECO:0007669"/>
    <property type="project" value="InterPro"/>
</dbReference>
<dbReference type="Pfam" id="PF00327">
    <property type="entry name" value="Ribosomal_L30"/>
    <property type="match status" value="1"/>
</dbReference>
<dbReference type="InterPro" id="IPR005996">
    <property type="entry name" value="Ribosomal_uL30_bac-type"/>
</dbReference>
<proteinExistence type="inferred from homology"/>
<evidence type="ECO:0000256" key="2">
    <source>
        <dbReference type="ARBA" id="ARBA00022980"/>
    </source>
</evidence>
<dbReference type="VEuPathDB" id="HostDB:ENSBTAG00000050222"/>
<comment type="similarity">
    <text evidence="1">Belongs to the universal ribosomal protein uL30 family.</text>
</comment>
<reference evidence="7" key="1">
    <citation type="submission" date="2018-03" db="EMBL/GenBank/DDBJ databases">
        <title>ARS-UCD1.2.</title>
        <authorList>
            <person name="Rosen B.D."/>
            <person name="Bickhart D.M."/>
            <person name="Koren S."/>
            <person name="Schnabel R.D."/>
            <person name="Hall R."/>
            <person name="Zimin A."/>
            <person name="Dreischer C."/>
            <person name="Schultheiss S."/>
            <person name="Schroeder S.G."/>
            <person name="Elsik C.G."/>
            <person name="Couldrey C."/>
            <person name="Liu G.E."/>
            <person name="Van Tassell C.P."/>
            <person name="Phillippy A.M."/>
            <person name="Smith T.P.L."/>
            <person name="Medrano J.F."/>
        </authorList>
    </citation>
    <scope>NUCLEOTIDE SEQUENCE [LARGE SCALE GENOMIC DNA]</scope>
    <source>
        <strain evidence="7">Hereford</strain>
    </source>
</reference>
<dbReference type="Ensembl" id="ENSBTAT00000082359.3">
    <property type="protein sequence ID" value="ENSBTAP00000059712.3"/>
    <property type="gene ID" value="ENSBTAG00000050222.3"/>
</dbReference>
<reference evidence="7" key="3">
    <citation type="submission" date="2025-09" db="UniProtKB">
        <authorList>
            <consortium name="Ensembl"/>
        </authorList>
    </citation>
    <scope>IDENTIFICATION</scope>
    <source>
        <strain evidence="7">Hereford</strain>
    </source>
</reference>
<accession>A0A3Q1LWC9</accession>
<evidence type="ECO:0000256" key="1">
    <source>
        <dbReference type="ARBA" id="ARBA00007594"/>
    </source>
</evidence>
<evidence type="ECO:0000259" key="6">
    <source>
        <dbReference type="Pfam" id="PF00327"/>
    </source>
</evidence>
<dbReference type="PANTHER" id="PTHR15892:SF2">
    <property type="entry name" value="LARGE RIBOSOMAL SUBUNIT PROTEIN UL30M"/>
    <property type="match status" value="1"/>
</dbReference>
<evidence type="ECO:0000256" key="3">
    <source>
        <dbReference type="ARBA" id="ARBA00023274"/>
    </source>
</evidence>
<evidence type="ECO:0000313" key="8">
    <source>
        <dbReference type="Proteomes" id="UP000009136"/>
    </source>
</evidence>
<keyword evidence="8" id="KW-1185">Reference proteome</keyword>
<dbReference type="GeneTree" id="ENSGT00390000016769"/>
<evidence type="ECO:0000313" key="7">
    <source>
        <dbReference type="Ensembl" id="ENSBTAP00000059712.3"/>
    </source>
</evidence>
<sequence>MRTRSFICQWPADRLQTVTKSVESLICTNLIHHKFIRSRIPDNIFSHLHKVHIVTRIRSRKGHLLGEKITIKMFRLEKTSTPPVHKNIPSVNTQLQVVKHLIIRIKALKLPQGLPAEEDVCNACLRNMGPHPVLGTPSEQLLGSGIQMTLPWSLPLNHHTIPHPYRDSPNIGRRNQN</sequence>